<sequence>MSTENKAVMIKFVASPRRYTDDIMVNNEGNGMIEQTATVVSVESGYAWIIPQQQAGGCGGCASKRSCASTASPFDLVRKEPQKMRVLNPSYARPGDTVVVGMQGDALVVYSLLAYMLPLLGMLALAVLGRETFAFFGMANELGTVFSGLLGLMGGLRLANLISLRSLQSADFQPVILRVVGQPIFSGLQHIA</sequence>
<dbReference type="InterPro" id="IPR007359">
    <property type="entry name" value="SigmaE_reg_RseC_MucC"/>
</dbReference>
<keyword evidence="1" id="KW-1133">Transmembrane helix</keyword>
<evidence type="ECO:0000313" key="2">
    <source>
        <dbReference type="EMBL" id="WML90168.1"/>
    </source>
</evidence>
<keyword evidence="3" id="KW-1185">Reference proteome</keyword>
<feature type="transmembrane region" description="Helical" evidence="1">
    <location>
        <begin position="107"/>
        <end position="127"/>
    </location>
</feature>
<dbReference type="Pfam" id="PF04246">
    <property type="entry name" value="RseC_MucC"/>
    <property type="match status" value="1"/>
</dbReference>
<name>A0ABY9MNQ0_9GAMM</name>
<gene>
    <name evidence="2" type="ORF">RCF98_14485</name>
</gene>
<dbReference type="RefSeq" id="WP_028488194.1">
    <property type="nucleotide sequence ID" value="NZ_CP133218.1"/>
</dbReference>
<protein>
    <submittedName>
        <fullName evidence="2">SoxR reducing system RseC family protein</fullName>
    </submittedName>
</protein>
<feature type="transmembrane region" description="Helical" evidence="1">
    <location>
        <begin position="133"/>
        <end position="156"/>
    </location>
</feature>
<keyword evidence="1" id="KW-0472">Membrane</keyword>
<evidence type="ECO:0000256" key="1">
    <source>
        <dbReference type="SAM" id="Phobius"/>
    </source>
</evidence>
<reference evidence="2 3" key="1">
    <citation type="submission" date="2023-08" db="EMBL/GenBank/DDBJ databases">
        <title>New molecular markers tilS and rpoB for phylogenetic and monitoring studies of the genus Thiothrix biodiversity.</title>
        <authorList>
            <person name="Ravin N.V."/>
            <person name="Smolyakov D."/>
            <person name="Markov N.D."/>
            <person name="Beletsky A.V."/>
            <person name="Mardanov A.V."/>
            <person name="Rudenko T.S."/>
            <person name="Grabovich M.Y."/>
        </authorList>
    </citation>
    <scope>NUCLEOTIDE SEQUENCE [LARGE SCALE GENOMIC DNA]</scope>
    <source>
        <strain evidence="2 3">MK1</strain>
    </source>
</reference>
<dbReference type="PANTHER" id="PTHR35867">
    <property type="entry name" value="PROTEIN RSEC"/>
    <property type="match status" value="1"/>
</dbReference>
<accession>A0ABY9MNQ0</accession>
<dbReference type="EMBL" id="CP133218">
    <property type="protein sequence ID" value="WML90168.1"/>
    <property type="molecule type" value="Genomic_DNA"/>
</dbReference>
<dbReference type="Proteomes" id="UP001236657">
    <property type="component" value="Chromosome"/>
</dbReference>
<keyword evidence="1" id="KW-0812">Transmembrane</keyword>
<proteinExistence type="predicted"/>
<organism evidence="2 3">
    <name type="scientific">Thiothrix lacustris</name>
    <dbReference type="NCBI Taxonomy" id="525917"/>
    <lineage>
        <taxon>Bacteria</taxon>
        <taxon>Pseudomonadati</taxon>
        <taxon>Pseudomonadota</taxon>
        <taxon>Gammaproteobacteria</taxon>
        <taxon>Thiotrichales</taxon>
        <taxon>Thiotrichaceae</taxon>
        <taxon>Thiothrix</taxon>
    </lineage>
</organism>
<dbReference type="PANTHER" id="PTHR35867:SF1">
    <property type="entry name" value="PROTEIN RSEC"/>
    <property type="match status" value="1"/>
</dbReference>
<evidence type="ECO:0000313" key="3">
    <source>
        <dbReference type="Proteomes" id="UP001236657"/>
    </source>
</evidence>